<dbReference type="Proteomes" id="UP000054988">
    <property type="component" value="Unassembled WGS sequence"/>
</dbReference>
<name>A0A0W0FB67_MONRR</name>
<gene>
    <name evidence="1" type="ORF">WG66_13858</name>
</gene>
<organism evidence="1 2">
    <name type="scientific">Moniliophthora roreri</name>
    <name type="common">Frosty pod rot fungus</name>
    <name type="synonym">Monilia roreri</name>
    <dbReference type="NCBI Taxonomy" id="221103"/>
    <lineage>
        <taxon>Eukaryota</taxon>
        <taxon>Fungi</taxon>
        <taxon>Dikarya</taxon>
        <taxon>Basidiomycota</taxon>
        <taxon>Agaricomycotina</taxon>
        <taxon>Agaricomycetes</taxon>
        <taxon>Agaricomycetidae</taxon>
        <taxon>Agaricales</taxon>
        <taxon>Marasmiineae</taxon>
        <taxon>Marasmiaceae</taxon>
        <taxon>Moniliophthora</taxon>
    </lineage>
</organism>
<accession>A0A0W0FB67</accession>
<dbReference type="EMBL" id="LATX01002161">
    <property type="protein sequence ID" value="KTB33561.1"/>
    <property type="molecule type" value="Genomic_DNA"/>
</dbReference>
<reference evidence="1 2" key="1">
    <citation type="submission" date="2015-12" db="EMBL/GenBank/DDBJ databases">
        <title>Draft genome sequence of Moniliophthora roreri, the causal agent of frosty pod rot of cacao.</title>
        <authorList>
            <person name="Aime M.C."/>
            <person name="Diaz-Valderrama J.R."/>
            <person name="Kijpornyongpan T."/>
            <person name="Phillips-Mora W."/>
        </authorList>
    </citation>
    <scope>NUCLEOTIDE SEQUENCE [LARGE SCALE GENOMIC DNA]</scope>
    <source>
        <strain evidence="1 2">MCA 2952</strain>
    </source>
</reference>
<sequence length="15" mass="1744">MVDVNLNTEEHSENL</sequence>
<evidence type="ECO:0000313" key="1">
    <source>
        <dbReference type="EMBL" id="KTB33561.1"/>
    </source>
</evidence>
<comment type="caution">
    <text evidence="1">The sequence shown here is derived from an EMBL/GenBank/DDBJ whole genome shotgun (WGS) entry which is preliminary data.</text>
</comment>
<evidence type="ECO:0000313" key="2">
    <source>
        <dbReference type="Proteomes" id="UP000054988"/>
    </source>
</evidence>
<proteinExistence type="predicted"/>
<protein>
    <submittedName>
        <fullName evidence="1">Uncharacterized protein</fullName>
    </submittedName>
</protein>